<organism evidence="1 2">
    <name type="scientific">Reticulomyxa filosa</name>
    <dbReference type="NCBI Taxonomy" id="46433"/>
    <lineage>
        <taxon>Eukaryota</taxon>
        <taxon>Sar</taxon>
        <taxon>Rhizaria</taxon>
        <taxon>Retaria</taxon>
        <taxon>Foraminifera</taxon>
        <taxon>Monothalamids</taxon>
        <taxon>Reticulomyxidae</taxon>
        <taxon>Reticulomyxa</taxon>
    </lineage>
</organism>
<dbReference type="EMBL" id="ASPP01040602">
    <property type="protein sequence ID" value="ETO00594.1"/>
    <property type="molecule type" value="Genomic_DNA"/>
</dbReference>
<name>X6LG87_RETFI</name>
<gene>
    <name evidence="1" type="ORF">RFI_36846</name>
</gene>
<proteinExistence type="predicted"/>
<feature type="non-terminal residue" evidence="1">
    <location>
        <position position="1"/>
    </location>
</feature>
<reference evidence="1 2" key="1">
    <citation type="journal article" date="2013" name="Curr. Biol.">
        <title>The Genome of the Foraminiferan Reticulomyxa filosa.</title>
        <authorList>
            <person name="Glockner G."/>
            <person name="Hulsmann N."/>
            <person name="Schleicher M."/>
            <person name="Noegel A.A."/>
            <person name="Eichinger L."/>
            <person name="Gallinger C."/>
            <person name="Pawlowski J."/>
            <person name="Sierra R."/>
            <person name="Euteneuer U."/>
            <person name="Pillet L."/>
            <person name="Moustafa A."/>
            <person name="Platzer M."/>
            <person name="Groth M."/>
            <person name="Szafranski K."/>
            <person name="Schliwa M."/>
        </authorList>
    </citation>
    <scope>NUCLEOTIDE SEQUENCE [LARGE SCALE GENOMIC DNA]</scope>
</reference>
<protein>
    <submittedName>
        <fullName evidence="1">Uncharacterized protein</fullName>
    </submittedName>
</protein>
<evidence type="ECO:0000313" key="2">
    <source>
        <dbReference type="Proteomes" id="UP000023152"/>
    </source>
</evidence>
<sequence length="120" mass="13016">SLDQSDTSKVYITSAADLESDNRNIRPTTTTATAITGGHQHTPSVNAISNLEVGNQVYFKKSDGVVVIAEGMEITSSSLASSAPIKISFPVSKDLIEREVAHVSSKQIKFLFESFFFLFT</sequence>
<accession>X6LG87</accession>
<evidence type="ECO:0000313" key="1">
    <source>
        <dbReference type="EMBL" id="ETO00594.1"/>
    </source>
</evidence>
<keyword evidence="2" id="KW-1185">Reference proteome</keyword>
<dbReference type="Proteomes" id="UP000023152">
    <property type="component" value="Unassembled WGS sequence"/>
</dbReference>
<dbReference type="AlphaFoldDB" id="X6LG87"/>
<comment type="caution">
    <text evidence="1">The sequence shown here is derived from an EMBL/GenBank/DDBJ whole genome shotgun (WGS) entry which is preliminary data.</text>
</comment>